<reference evidence="3" key="1">
    <citation type="journal article" date="2019" name="Int. J. Syst. Evol. Microbiol.">
        <title>The Global Catalogue of Microorganisms (GCM) 10K type strain sequencing project: providing services to taxonomists for standard genome sequencing and annotation.</title>
        <authorList>
            <consortium name="The Broad Institute Genomics Platform"/>
            <consortium name="The Broad Institute Genome Sequencing Center for Infectious Disease"/>
            <person name="Wu L."/>
            <person name="Ma J."/>
        </authorList>
    </citation>
    <scope>NUCLEOTIDE SEQUENCE [LARGE SCALE GENOMIC DNA]</scope>
    <source>
        <strain evidence="3">JCM 14924</strain>
    </source>
</reference>
<protein>
    <recommendedName>
        <fullName evidence="4">DUF4386 family protein</fullName>
    </recommendedName>
</protein>
<keyword evidence="1" id="KW-1133">Transmembrane helix</keyword>
<feature type="transmembrane region" description="Helical" evidence="1">
    <location>
        <begin position="70"/>
        <end position="91"/>
    </location>
</feature>
<keyword evidence="1" id="KW-0472">Membrane</keyword>
<feature type="transmembrane region" description="Helical" evidence="1">
    <location>
        <begin position="27"/>
        <end position="50"/>
    </location>
</feature>
<name>A0ABP5NIP1_9ACTN</name>
<dbReference type="EMBL" id="BAAAOQ010000015">
    <property type="protein sequence ID" value="GAA2199165.1"/>
    <property type="molecule type" value="Genomic_DNA"/>
</dbReference>
<gene>
    <name evidence="2" type="ORF">GCM10009787_44880</name>
</gene>
<feature type="transmembrane region" description="Helical" evidence="1">
    <location>
        <begin position="103"/>
        <end position="130"/>
    </location>
</feature>
<evidence type="ECO:0000313" key="3">
    <source>
        <dbReference type="Proteomes" id="UP001501391"/>
    </source>
</evidence>
<keyword evidence="1" id="KW-0812">Transmembrane</keyword>
<sequence>MPGADAEGGPGMQESAPGRRALETPRAAGLAGVVFALLLAAAMVLVRLGIPEGADAAGAPVTADSGRRAALRTALALVPFAGIFFLWFIGAVRAHVGAVEDKFLATVFLGSGLVFTATMFGAAAAASAVLGAHRPAALLPVPGPWDFGRHFAYTLMTEYAMRMAAVFVSSLSVIGHRLGVLPRPLTVVGFLTALTLLFVSPNVPWAELVFPAWSLLISVHILTASGRARPRPAAPG</sequence>
<feature type="transmembrane region" description="Helical" evidence="1">
    <location>
        <begin position="180"/>
        <end position="199"/>
    </location>
</feature>
<dbReference type="Proteomes" id="UP001501391">
    <property type="component" value="Unassembled WGS sequence"/>
</dbReference>
<proteinExistence type="predicted"/>
<evidence type="ECO:0000256" key="1">
    <source>
        <dbReference type="SAM" id="Phobius"/>
    </source>
</evidence>
<evidence type="ECO:0000313" key="2">
    <source>
        <dbReference type="EMBL" id="GAA2199165.1"/>
    </source>
</evidence>
<organism evidence="2 3">
    <name type="scientific">Streptomyces bangladeshensis</name>
    <dbReference type="NCBI Taxonomy" id="295352"/>
    <lineage>
        <taxon>Bacteria</taxon>
        <taxon>Bacillati</taxon>
        <taxon>Actinomycetota</taxon>
        <taxon>Actinomycetes</taxon>
        <taxon>Kitasatosporales</taxon>
        <taxon>Streptomycetaceae</taxon>
        <taxon>Streptomyces</taxon>
    </lineage>
</organism>
<keyword evidence="3" id="KW-1185">Reference proteome</keyword>
<comment type="caution">
    <text evidence="2">The sequence shown here is derived from an EMBL/GenBank/DDBJ whole genome shotgun (WGS) entry which is preliminary data.</text>
</comment>
<evidence type="ECO:0008006" key="4">
    <source>
        <dbReference type="Google" id="ProtNLM"/>
    </source>
</evidence>
<accession>A0ABP5NIP1</accession>